<proteinExistence type="predicted"/>
<reference evidence="1" key="1">
    <citation type="submission" date="2013-08" db="EMBL/GenBank/DDBJ databases">
        <authorList>
            <person name="Mendez C."/>
            <person name="Richter M."/>
            <person name="Ferrer M."/>
            <person name="Sanchez J."/>
        </authorList>
    </citation>
    <scope>NUCLEOTIDE SEQUENCE</scope>
</reference>
<evidence type="ECO:0000313" key="1">
    <source>
        <dbReference type="EMBL" id="EQD46424.1"/>
    </source>
</evidence>
<reference evidence="1" key="2">
    <citation type="journal article" date="2014" name="ISME J.">
        <title>Microbial stratification in low pH oxic and suboxic macroscopic growths along an acid mine drainage.</title>
        <authorList>
            <person name="Mendez-Garcia C."/>
            <person name="Mesa V."/>
            <person name="Sprenger R.R."/>
            <person name="Richter M."/>
            <person name="Diez M.S."/>
            <person name="Solano J."/>
            <person name="Bargiela R."/>
            <person name="Golyshina O.V."/>
            <person name="Manteca A."/>
            <person name="Ramos J.L."/>
            <person name="Gallego J.R."/>
            <person name="Llorente I."/>
            <person name="Martins Dos Santos V.A."/>
            <person name="Jensen O.N."/>
            <person name="Pelaez A.I."/>
            <person name="Sanchez J."/>
            <person name="Ferrer M."/>
        </authorList>
    </citation>
    <scope>NUCLEOTIDE SEQUENCE</scope>
</reference>
<comment type="caution">
    <text evidence="1">The sequence shown here is derived from an EMBL/GenBank/DDBJ whole genome shotgun (WGS) entry which is preliminary data.</text>
</comment>
<gene>
    <name evidence="2" type="ORF">B1A_10837</name>
    <name evidence="1" type="ORF">B2A_08900</name>
</gene>
<dbReference type="AlphaFoldDB" id="T1B0K1"/>
<sequence>MPPIDWTQFSKDTANAAANAAAQTDDQLAGRIASVSRLSVDEVKVLFPTKGEAAEAAKLLAIVKGATSQNDKIAEFKANIDELAGVAVTLIGHLSAA</sequence>
<accession>T1B0K1</accession>
<evidence type="ECO:0000313" key="2">
    <source>
        <dbReference type="EMBL" id="EQD58309.1"/>
    </source>
</evidence>
<organism evidence="1">
    <name type="scientific">mine drainage metagenome</name>
    <dbReference type="NCBI Taxonomy" id="410659"/>
    <lineage>
        <taxon>unclassified sequences</taxon>
        <taxon>metagenomes</taxon>
        <taxon>ecological metagenomes</taxon>
    </lineage>
</organism>
<dbReference type="EMBL" id="AUZX01007732">
    <property type="protein sequence ID" value="EQD58309.1"/>
    <property type="molecule type" value="Genomic_DNA"/>
</dbReference>
<name>T1B0K1_9ZZZZ</name>
<protein>
    <submittedName>
        <fullName evidence="1">Uncharacterized protein</fullName>
    </submittedName>
</protein>
<dbReference type="EMBL" id="AUZZ01006419">
    <property type="protein sequence ID" value="EQD46424.1"/>
    <property type="molecule type" value="Genomic_DNA"/>
</dbReference>